<name>A0A5B7TT15_9FLAO</name>
<dbReference type="EMBL" id="CP040749">
    <property type="protein sequence ID" value="QCX38363.1"/>
    <property type="molecule type" value="Genomic_DNA"/>
</dbReference>
<accession>A0A5B7TT15</accession>
<reference evidence="2 3" key="1">
    <citation type="submission" date="2019-05" db="EMBL/GenBank/DDBJ databases">
        <title>Algicella ahnfeltiae gen. nov., sp. nov., a novel marine bacterium of the family Flavobacteriaceae isolated from a red alga.</title>
        <authorList>
            <person name="Nedashkovskaya O.I."/>
            <person name="Kukhlevskiy A.D."/>
            <person name="Kim S.-G."/>
            <person name="Zhukova N.V."/>
            <person name="Mikhailov V.V."/>
        </authorList>
    </citation>
    <scope>NUCLEOTIDE SEQUENCE [LARGE SCALE GENOMIC DNA]</scope>
    <source>
        <strain evidence="2 3">10Alg115</strain>
    </source>
</reference>
<evidence type="ECO:0000259" key="1">
    <source>
        <dbReference type="Pfam" id="PF12728"/>
    </source>
</evidence>
<dbReference type="NCBIfam" id="TIGR01764">
    <property type="entry name" value="excise"/>
    <property type="match status" value="1"/>
</dbReference>
<dbReference type="Pfam" id="PF12728">
    <property type="entry name" value="HTH_17"/>
    <property type="match status" value="1"/>
</dbReference>
<dbReference type="AlphaFoldDB" id="A0A5B7TT15"/>
<sequence length="117" mass="13517">MSSNIRIQRICEYCNNEFTARTTLTKYCSHKCNSRHYKAKAKETKIDISNMETKGKVNIALEKIKKKEFLNVEEVALLLNCSKRTVYSHIRNGSIHAVNLGHRLTRIKKSTLDGLFE</sequence>
<evidence type="ECO:0000313" key="3">
    <source>
        <dbReference type="Proteomes" id="UP000306229"/>
    </source>
</evidence>
<proteinExistence type="predicted"/>
<dbReference type="Proteomes" id="UP000306229">
    <property type="component" value="Chromosome"/>
</dbReference>
<gene>
    <name evidence="2" type="ORF">FF125_07930</name>
</gene>
<dbReference type="InterPro" id="IPR041657">
    <property type="entry name" value="HTH_17"/>
</dbReference>
<dbReference type="KEGG" id="fbe:FF125_07930"/>
<dbReference type="GO" id="GO:0003677">
    <property type="term" value="F:DNA binding"/>
    <property type="evidence" value="ECO:0007669"/>
    <property type="project" value="InterPro"/>
</dbReference>
<evidence type="ECO:0000313" key="2">
    <source>
        <dbReference type="EMBL" id="QCX38363.1"/>
    </source>
</evidence>
<dbReference type="OrthoDB" id="1003442at2"/>
<dbReference type="InterPro" id="IPR010093">
    <property type="entry name" value="SinI_DNA-bd"/>
</dbReference>
<feature type="domain" description="Helix-turn-helix" evidence="1">
    <location>
        <begin position="69"/>
        <end position="113"/>
    </location>
</feature>
<keyword evidence="3" id="KW-1185">Reference proteome</keyword>
<organism evidence="2 3">
    <name type="scientific">Aureibaculum algae</name>
    <dbReference type="NCBI Taxonomy" id="2584122"/>
    <lineage>
        <taxon>Bacteria</taxon>
        <taxon>Pseudomonadati</taxon>
        <taxon>Bacteroidota</taxon>
        <taxon>Flavobacteriia</taxon>
        <taxon>Flavobacteriales</taxon>
        <taxon>Flavobacteriaceae</taxon>
        <taxon>Aureibaculum</taxon>
    </lineage>
</organism>
<protein>
    <submittedName>
        <fullName evidence="2">Helix-turn-helix domain-containing protein</fullName>
    </submittedName>
</protein>